<organism evidence="2 3">
    <name type="scientific">Agaribacillus aureus</name>
    <dbReference type="NCBI Taxonomy" id="3051825"/>
    <lineage>
        <taxon>Bacteria</taxon>
        <taxon>Pseudomonadati</taxon>
        <taxon>Bacteroidota</taxon>
        <taxon>Cytophagia</taxon>
        <taxon>Cytophagales</taxon>
        <taxon>Splendidivirgaceae</taxon>
        <taxon>Agaribacillus</taxon>
    </lineage>
</organism>
<evidence type="ECO:0000313" key="3">
    <source>
        <dbReference type="Proteomes" id="UP001172083"/>
    </source>
</evidence>
<dbReference type="Gene3D" id="3.40.630.30">
    <property type="match status" value="1"/>
</dbReference>
<dbReference type="InterPro" id="IPR016181">
    <property type="entry name" value="Acyl_CoA_acyltransferase"/>
</dbReference>
<dbReference type="InterPro" id="IPR051531">
    <property type="entry name" value="N-acetyltransferase"/>
</dbReference>
<proteinExistence type="predicted"/>
<evidence type="ECO:0000313" key="2">
    <source>
        <dbReference type="EMBL" id="MDN5214129.1"/>
    </source>
</evidence>
<feature type="domain" description="N-acetyltransferase" evidence="1">
    <location>
        <begin position="13"/>
        <end position="168"/>
    </location>
</feature>
<dbReference type="PANTHER" id="PTHR43792:SF1">
    <property type="entry name" value="N-ACETYLTRANSFERASE DOMAIN-CONTAINING PROTEIN"/>
    <property type="match status" value="1"/>
</dbReference>
<dbReference type="SUPFAM" id="SSF55729">
    <property type="entry name" value="Acyl-CoA N-acyltransferases (Nat)"/>
    <property type="match status" value="1"/>
</dbReference>
<gene>
    <name evidence="2" type="ORF">QQ020_18780</name>
</gene>
<dbReference type="EMBL" id="JAUJEB010000004">
    <property type="protein sequence ID" value="MDN5214129.1"/>
    <property type="molecule type" value="Genomic_DNA"/>
</dbReference>
<dbReference type="InterPro" id="IPR000182">
    <property type="entry name" value="GNAT_dom"/>
</dbReference>
<name>A0ABT8L8N9_9BACT</name>
<evidence type="ECO:0000259" key="1">
    <source>
        <dbReference type="PROSITE" id="PS51186"/>
    </source>
</evidence>
<sequence length="182" mass="20803">MLEVPHHFESERLVLRKFLPEDAAMIFYQYAGNPRATKFVSWPTHQTIEDTRDYLKYAGDAWLKGVDFSFAIIEKSSDKLIGGTGFVNEDGKVYLGYILAETAWGKGYATEATKTLVAWLKAQQQIYRIWAICDAEHGPSIRVLEKSGFIQEALIRKWCRFPNQNNHAKDCFFYVLGPADAL</sequence>
<keyword evidence="3" id="KW-1185">Reference proteome</keyword>
<accession>A0ABT8L8N9</accession>
<dbReference type="PANTHER" id="PTHR43792">
    <property type="entry name" value="GNAT FAMILY, PUTATIVE (AFU_ORTHOLOGUE AFUA_3G00765)-RELATED-RELATED"/>
    <property type="match status" value="1"/>
</dbReference>
<dbReference type="Proteomes" id="UP001172083">
    <property type="component" value="Unassembled WGS sequence"/>
</dbReference>
<comment type="caution">
    <text evidence="2">The sequence shown here is derived from an EMBL/GenBank/DDBJ whole genome shotgun (WGS) entry which is preliminary data.</text>
</comment>
<protein>
    <submittedName>
        <fullName evidence="2">GNAT family N-acetyltransferase</fullName>
    </submittedName>
</protein>
<dbReference type="RefSeq" id="WP_346759464.1">
    <property type="nucleotide sequence ID" value="NZ_JAUJEB010000004.1"/>
</dbReference>
<dbReference type="PROSITE" id="PS51186">
    <property type="entry name" value="GNAT"/>
    <property type="match status" value="1"/>
</dbReference>
<reference evidence="2" key="1">
    <citation type="submission" date="2023-06" db="EMBL/GenBank/DDBJ databases">
        <title>Genomic of Agaribacillus aureum.</title>
        <authorList>
            <person name="Wang G."/>
        </authorList>
    </citation>
    <scope>NUCLEOTIDE SEQUENCE</scope>
    <source>
        <strain evidence="2">BMA12</strain>
    </source>
</reference>
<dbReference type="Pfam" id="PF13302">
    <property type="entry name" value="Acetyltransf_3"/>
    <property type="match status" value="1"/>
</dbReference>